<feature type="region of interest" description="Disordered" evidence="7">
    <location>
        <begin position="1"/>
        <end position="25"/>
    </location>
</feature>
<dbReference type="Gene3D" id="3.30.40.10">
    <property type="entry name" value="Zinc/RING finger domain, C3HC4 (zinc finger)"/>
    <property type="match status" value="1"/>
</dbReference>
<evidence type="ECO:0000256" key="5">
    <source>
        <dbReference type="PROSITE-ProRule" id="PRU00332"/>
    </source>
</evidence>
<dbReference type="PANTHER" id="PTHR48025">
    <property type="entry name" value="OS02G0815200 PROTEIN"/>
    <property type="match status" value="1"/>
</dbReference>
<dbReference type="GO" id="GO:0006396">
    <property type="term" value="P:RNA processing"/>
    <property type="evidence" value="ECO:0007669"/>
    <property type="project" value="InterPro"/>
</dbReference>
<dbReference type="AlphaFoldDB" id="A0A5J4VK89"/>
<gene>
    <name evidence="10" type="ORF">EZS28_021841</name>
</gene>
<dbReference type="EMBL" id="SNRW01006673">
    <property type="protein sequence ID" value="KAA6382633.1"/>
    <property type="molecule type" value="Genomic_DNA"/>
</dbReference>
<keyword evidence="6" id="KW-0175">Coiled coil</keyword>
<feature type="domain" description="RRM" evidence="8">
    <location>
        <begin position="702"/>
        <end position="773"/>
    </location>
</feature>
<dbReference type="PANTHER" id="PTHR48025:SF1">
    <property type="entry name" value="RRM DOMAIN-CONTAINING PROTEIN"/>
    <property type="match status" value="1"/>
</dbReference>
<dbReference type="SUPFAM" id="SSF57850">
    <property type="entry name" value="RING/U-box"/>
    <property type="match status" value="1"/>
</dbReference>
<dbReference type="InterPro" id="IPR006630">
    <property type="entry name" value="La_HTH"/>
</dbReference>
<feature type="domain" description="HTH La-type RNA-binding" evidence="9">
    <location>
        <begin position="25"/>
        <end position="117"/>
    </location>
</feature>
<dbReference type="GO" id="GO:0008270">
    <property type="term" value="F:zinc ion binding"/>
    <property type="evidence" value="ECO:0007669"/>
    <property type="project" value="UniProtKB-KW"/>
</dbReference>
<dbReference type="Pfam" id="PF26200">
    <property type="entry name" value="Rcat_RNF216"/>
    <property type="match status" value="1"/>
</dbReference>
<dbReference type="CDD" id="cd00590">
    <property type="entry name" value="RRM_SF"/>
    <property type="match status" value="2"/>
</dbReference>
<dbReference type="SUPFAM" id="SSF46785">
    <property type="entry name" value="Winged helix' DNA-binding domain"/>
    <property type="match status" value="1"/>
</dbReference>
<dbReference type="PRINTS" id="PR00302">
    <property type="entry name" value="LUPUSLA"/>
</dbReference>
<evidence type="ECO:0000256" key="1">
    <source>
        <dbReference type="ARBA" id="ARBA00022723"/>
    </source>
</evidence>
<dbReference type="Gene3D" id="3.30.70.330">
    <property type="match status" value="4"/>
</dbReference>
<evidence type="ECO:0000256" key="3">
    <source>
        <dbReference type="ARBA" id="ARBA00022833"/>
    </source>
</evidence>
<feature type="compositionally biased region" description="Polar residues" evidence="7">
    <location>
        <begin position="16"/>
        <end position="25"/>
    </location>
</feature>
<evidence type="ECO:0000259" key="8">
    <source>
        <dbReference type="PROSITE" id="PS50102"/>
    </source>
</evidence>
<dbReference type="GO" id="GO:0003729">
    <property type="term" value="F:mRNA binding"/>
    <property type="evidence" value="ECO:0007669"/>
    <property type="project" value="TreeGrafter"/>
</dbReference>
<comment type="caution">
    <text evidence="10">The sequence shown here is derived from an EMBL/GenBank/DDBJ whole genome shotgun (WGS) entry which is preliminary data.</text>
</comment>
<dbReference type="SUPFAM" id="SSF54928">
    <property type="entry name" value="RNA-binding domain, RBD"/>
    <property type="match status" value="4"/>
</dbReference>
<keyword evidence="2" id="KW-0863">Zinc-finger</keyword>
<dbReference type="SMART" id="SM00360">
    <property type="entry name" value="RRM"/>
    <property type="match status" value="5"/>
</dbReference>
<evidence type="ECO:0000256" key="2">
    <source>
        <dbReference type="ARBA" id="ARBA00022771"/>
    </source>
</evidence>
<dbReference type="Proteomes" id="UP000324800">
    <property type="component" value="Unassembled WGS sequence"/>
</dbReference>
<evidence type="ECO:0000313" key="10">
    <source>
        <dbReference type="EMBL" id="KAA6382633.1"/>
    </source>
</evidence>
<feature type="domain" description="RRM" evidence="8">
    <location>
        <begin position="478"/>
        <end position="557"/>
    </location>
</feature>
<dbReference type="InterPro" id="IPR017907">
    <property type="entry name" value="Znf_RING_CS"/>
</dbReference>
<dbReference type="Gene3D" id="1.10.10.10">
    <property type="entry name" value="Winged helix-like DNA-binding domain superfamily/Winged helix DNA-binding domain"/>
    <property type="match status" value="1"/>
</dbReference>
<feature type="coiled-coil region" evidence="6">
    <location>
        <begin position="790"/>
        <end position="827"/>
    </location>
</feature>
<dbReference type="Gene3D" id="1.20.120.1750">
    <property type="match status" value="1"/>
</dbReference>
<dbReference type="Pfam" id="PF05383">
    <property type="entry name" value="La"/>
    <property type="match status" value="1"/>
</dbReference>
<name>A0A5J4VK89_9EUKA</name>
<accession>A0A5J4VK89</accession>
<dbReference type="InterPro" id="IPR002344">
    <property type="entry name" value="Lupus_La"/>
</dbReference>
<reference evidence="10 11" key="1">
    <citation type="submission" date="2019-03" db="EMBL/GenBank/DDBJ databases">
        <title>Single cell metagenomics reveals metabolic interactions within the superorganism composed of flagellate Streblomastix strix and complex community of Bacteroidetes bacteria on its surface.</title>
        <authorList>
            <person name="Treitli S.C."/>
            <person name="Kolisko M."/>
            <person name="Husnik F."/>
            <person name="Keeling P."/>
            <person name="Hampl V."/>
        </authorList>
    </citation>
    <scope>NUCLEOTIDE SEQUENCE [LARGE SCALE GENOMIC DNA]</scope>
    <source>
        <strain evidence="10">ST1C</strain>
    </source>
</reference>
<protein>
    <submittedName>
        <fullName evidence="10">Uncharacterized protein</fullName>
    </submittedName>
</protein>
<feature type="region of interest" description="Disordered" evidence="7">
    <location>
        <begin position="854"/>
        <end position="875"/>
    </location>
</feature>
<keyword evidence="1" id="KW-0479">Metal-binding</keyword>
<evidence type="ECO:0000259" key="9">
    <source>
        <dbReference type="PROSITE" id="PS50961"/>
    </source>
</evidence>
<dbReference type="InterPro" id="IPR013083">
    <property type="entry name" value="Znf_RING/FYVE/PHD"/>
</dbReference>
<dbReference type="InterPro" id="IPR036388">
    <property type="entry name" value="WH-like_DNA-bd_sf"/>
</dbReference>
<dbReference type="InterPro" id="IPR050502">
    <property type="entry name" value="Euk_RNA-bind_prot"/>
</dbReference>
<feature type="domain" description="RRM" evidence="8">
    <location>
        <begin position="562"/>
        <end position="649"/>
    </location>
</feature>
<evidence type="ECO:0000256" key="4">
    <source>
        <dbReference type="ARBA" id="ARBA00022884"/>
    </source>
</evidence>
<dbReference type="Pfam" id="PF00076">
    <property type="entry name" value="RRM_1"/>
    <property type="match status" value="3"/>
</dbReference>
<dbReference type="InterPro" id="IPR036390">
    <property type="entry name" value="WH_DNA-bd_sf"/>
</dbReference>
<dbReference type="InterPro" id="IPR000504">
    <property type="entry name" value="RRM_dom"/>
</dbReference>
<dbReference type="PROSITE" id="PS50102">
    <property type="entry name" value="RRM"/>
    <property type="match status" value="3"/>
</dbReference>
<feature type="coiled-coil region" evidence="6">
    <location>
        <begin position="968"/>
        <end position="998"/>
    </location>
</feature>
<proteinExistence type="predicted"/>
<dbReference type="SMART" id="SM00715">
    <property type="entry name" value="LA"/>
    <property type="match status" value="1"/>
</dbReference>
<dbReference type="GO" id="GO:1990904">
    <property type="term" value="C:ribonucleoprotein complex"/>
    <property type="evidence" value="ECO:0007669"/>
    <property type="project" value="InterPro"/>
</dbReference>
<dbReference type="PROSITE" id="PS50961">
    <property type="entry name" value="HTH_LA"/>
    <property type="match status" value="1"/>
</dbReference>
<keyword evidence="4 5" id="KW-0694">RNA-binding</keyword>
<dbReference type="PROSITE" id="PS00518">
    <property type="entry name" value="ZF_RING_1"/>
    <property type="match status" value="1"/>
</dbReference>
<dbReference type="InterPro" id="IPR035979">
    <property type="entry name" value="RBD_domain_sf"/>
</dbReference>
<evidence type="ECO:0000256" key="6">
    <source>
        <dbReference type="SAM" id="Coils"/>
    </source>
</evidence>
<evidence type="ECO:0000313" key="11">
    <source>
        <dbReference type="Proteomes" id="UP000324800"/>
    </source>
</evidence>
<dbReference type="OrthoDB" id="1875751at2759"/>
<organism evidence="10 11">
    <name type="scientific">Streblomastix strix</name>
    <dbReference type="NCBI Taxonomy" id="222440"/>
    <lineage>
        <taxon>Eukaryota</taxon>
        <taxon>Metamonada</taxon>
        <taxon>Preaxostyla</taxon>
        <taxon>Oxymonadida</taxon>
        <taxon>Streblomastigidae</taxon>
        <taxon>Streblomastix</taxon>
    </lineage>
</organism>
<evidence type="ECO:0000256" key="7">
    <source>
        <dbReference type="SAM" id="MobiDB-lite"/>
    </source>
</evidence>
<dbReference type="GO" id="GO:0005634">
    <property type="term" value="C:nucleus"/>
    <property type="evidence" value="ECO:0007669"/>
    <property type="project" value="InterPro"/>
</dbReference>
<keyword evidence="3" id="KW-0862">Zinc</keyword>
<dbReference type="InterPro" id="IPR012677">
    <property type="entry name" value="Nucleotide-bd_a/b_plait_sf"/>
</dbReference>
<sequence length="1112" mass="128720">MGNEEAHPSTPPPKQQQPINPSQQFDEQQQFLANVKKQVELIFSDKNLPRDHTLNRDMIKNPDGWITIDLIINYPELKDLSVKDSIAISEALKESQTLIVSEDCTKIKRREKPPSFAELENCSIVAEGFPDHITKAEILQFFSGIQGSEILDVIILMSGHVKVVFKRQEDAEMIISQNQQLIYTSKDSKIEVSKNNNFPIVVFSTKSYLSKMDTELRTKKFEKGSNKAFIDNLPNLPDVQQQINELFHRYYPKQIQLKNISLTEEIEPNSQQDISNNKKIIAEITFDTELQVQQAINEINFAGWIIGGIVIKAQKQLLTKEERIKKMKNKSKYIIIDNLPSNYTDDDIQKLLPNPQLYSHHQNPIQNIQKFSKAQHLRDCVIVTFQSVDIAVNVIILIREQEKNEGRINFRGEFAGYAIAVFNSVAERDEMLQKMQGQINIGGKQLQMKRFGEKNDYNVDQNKKDGKKINQQPEIESERLRIGNLPRSVNSEQLKDAFKQFGEVQCELAYDKRQNRSRGFGYLKFANVNQARDAHNALNGKELFGEGRLVTIQYVKVQQGLSQLFVTKLPVNITQDQLIQLFGKYGVRRVHIPQHIPRPIKQNSKQRPQIQTQIAFVTLKNEIDINRAIQEMNNYNMDGQIIKVEKNKTKEEQQQQQIQQQQQYIQQRIQYLEGRLQQNRDFIQRQSESVQKSQKALQPREEQIFVGGLGKYISEGDLLNHFREYGATKCFVNSEKGFGFVTFLGLENAQNAVNGKSGSSLKGRNLKVNMKENRKPEKYTIDIGKQYEIVRQKEQKLQSAYTQAADLERQLQNARQQQIQLQQQQQKQQPVQLQQEAIKQQEIIQEDQKQTEEIQEQELVQEDQKKPEEIQEQEQEEDLCPIMFENLAEVDYCECSAKCGHRLCCDCLKAALENDLHSSIANIKCIVDSNCTGEYSMEILQKVLDEREFLLIQELQAMGNDVSTDEDQKKEEERIAAIEKLKLQAKTEEELRQIEEQEFRDLIIISMTDAYIRHCPNCHRAAIKVEGCNRVNCDNCQANFCYVCEEDISIIMYGHFNPQNVKCPLFMGNNIEADKLRQREKAGEKAKEFANAHPQFKDVEDKLKQIFNEYQN</sequence>